<evidence type="ECO:0000313" key="4">
    <source>
        <dbReference type="EMBL" id="KAA6411598.1"/>
    </source>
</evidence>
<feature type="repeat" description="ANK" evidence="3">
    <location>
        <begin position="166"/>
        <end position="198"/>
    </location>
</feature>
<protein>
    <submittedName>
        <fullName evidence="4">Uncharacterized protein</fullName>
    </submittedName>
</protein>
<feature type="repeat" description="ANK" evidence="3">
    <location>
        <begin position="419"/>
        <end position="451"/>
    </location>
</feature>
<feature type="repeat" description="ANK" evidence="3">
    <location>
        <begin position="133"/>
        <end position="165"/>
    </location>
</feature>
<dbReference type="PROSITE" id="PS50088">
    <property type="entry name" value="ANK_REPEAT"/>
    <property type="match status" value="9"/>
</dbReference>
<evidence type="ECO:0000256" key="1">
    <source>
        <dbReference type="ARBA" id="ARBA00022737"/>
    </source>
</evidence>
<feature type="repeat" description="ANK" evidence="3">
    <location>
        <begin position="328"/>
        <end position="360"/>
    </location>
</feature>
<evidence type="ECO:0000313" key="5">
    <source>
        <dbReference type="Proteomes" id="UP000324767"/>
    </source>
</evidence>
<dbReference type="PROSITE" id="PS50297">
    <property type="entry name" value="ANK_REP_REGION"/>
    <property type="match status" value="7"/>
</dbReference>
<feature type="repeat" description="ANK" evidence="3">
    <location>
        <begin position="98"/>
        <end position="132"/>
    </location>
</feature>
<evidence type="ECO:0000256" key="2">
    <source>
        <dbReference type="ARBA" id="ARBA00023043"/>
    </source>
</evidence>
<accession>A0A5M8PPY4</accession>
<dbReference type="SUPFAM" id="SSF48403">
    <property type="entry name" value="Ankyrin repeat"/>
    <property type="match status" value="2"/>
</dbReference>
<organism evidence="4 5">
    <name type="scientific">Lasallia pustulata</name>
    <dbReference type="NCBI Taxonomy" id="136370"/>
    <lineage>
        <taxon>Eukaryota</taxon>
        <taxon>Fungi</taxon>
        <taxon>Dikarya</taxon>
        <taxon>Ascomycota</taxon>
        <taxon>Pezizomycotina</taxon>
        <taxon>Lecanoromycetes</taxon>
        <taxon>OSLEUM clade</taxon>
        <taxon>Umbilicariomycetidae</taxon>
        <taxon>Umbilicariales</taxon>
        <taxon>Umbilicariaceae</taxon>
        <taxon>Lasallia</taxon>
    </lineage>
</organism>
<name>A0A5M8PPY4_9LECA</name>
<dbReference type="Pfam" id="PF12796">
    <property type="entry name" value="Ank_2"/>
    <property type="match status" value="3"/>
</dbReference>
<dbReference type="GO" id="GO:0005634">
    <property type="term" value="C:nucleus"/>
    <property type="evidence" value="ECO:0007669"/>
    <property type="project" value="TreeGrafter"/>
</dbReference>
<dbReference type="GO" id="GO:0000976">
    <property type="term" value="F:transcription cis-regulatory region binding"/>
    <property type="evidence" value="ECO:0007669"/>
    <property type="project" value="TreeGrafter"/>
</dbReference>
<proteinExistence type="predicted"/>
<reference evidence="4 5" key="1">
    <citation type="submission" date="2019-09" db="EMBL/GenBank/DDBJ databases">
        <title>The hologenome of the rock-dwelling lichen Lasallia pustulata.</title>
        <authorList>
            <person name="Greshake Tzovaras B."/>
            <person name="Segers F."/>
            <person name="Bicker A."/>
            <person name="Dal Grande F."/>
            <person name="Otte J."/>
            <person name="Hankeln T."/>
            <person name="Schmitt I."/>
            <person name="Ebersberger I."/>
        </authorList>
    </citation>
    <scope>NUCLEOTIDE SEQUENCE [LARGE SCALE GENOMIC DNA]</scope>
    <source>
        <strain evidence="4">A1-1</strain>
    </source>
</reference>
<dbReference type="Pfam" id="PF13637">
    <property type="entry name" value="Ank_4"/>
    <property type="match status" value="1"/>
</dbReference>
<comment type="caution">
    <text evidence="4">The sequence shown here is derived from an EMBL/GenBank/DDBJ whole genome shotgun (WGS) entry which is preliminary data.</text>
</comment>
<feature type="repeat" description="ANK" evidence="3">
    <location>
        <begin position="386"/>
        <end position="418"/>
    </location>
</feature>
<dbReference type="SMART" id="SM00248">
    <property type="entry name" value="ANK"/>
    <property type="match status" value="12"/>
</dbReference>
<dbReference type="OrthoDB" id="20872at2759"/>
<dbReference type="PANTHER" id="PTHR24193:SF121">
    <property type="entry name" value="ADA2A-CONTAINING COMPLEX COMPONENT 3, ISOFORM D"/>
    <property type="match status" value="1"/>
</dbReference>
<dbReference type="AlphaFoldDB" id="A0A5M8PPY4"/>
<dbReference type="InterPro" id="IPR002110">
    <property type="entry name" value="Ankyrin_rpt"/>
</dbReference>
<evidence type="ECO:0000256" key="3">
    <source>
        <dbReference type="PROSITE-ProRule" id="PRU00023"/>
    </source>
</evidence>
<dbReference type="Proteomes" id="UP000324767">
    <property type="component" value="Unassembled WGS sequence"/>
</dbReference>
<dbReference type="PANTHER" id="PTHR24193">
    <property type="entry name" value="ANKYRIN REPEAT PROTEIN"/>
    <property type="match status" value="1"/>
</dbReference>
<feature type="repeat" description="ANK" evidence="3">
    <location>
        <begin position="283"/>
        <end position="315"/>
    </location>
</feature>
<dbReference type="Pfam" id="PF13857">
    <property type="entry name" value="Ank_5"/>
    <property type="match status" value="1"/>
</dbReference>
<dbReference type="EMBL" id="VXIT01000007">
    <property type="protein sequence ID" value="KAA6411598.1"/>
    <property type="molecule type" value="Genomic_DNA"/>
</dbReference>
<keyword evidence="2 3" id="KW-0040">ANK repeat</keyword>
<feature type="repeat" description="ANK" evidence="3">
    <location>
        <begin position="234"/>
        <end position="266"/>
    </location>
</feature>
<sequence length="514" mass="55746">MFTSLWHSNFSFYLRWTYEQETIYLALEGLIAVAAMLLQQVPAFNAIVDRKSSIFVFAWWAVLDVEHRLLLSCEQGDFEIVKRLLEDNRSVDAHDGTDWETALHRAAHAVAFGKETARLLLDNGADIRAKSKNGETPLHVAAETGKVGVVRLLLGAKACMKAMDKRDWLPLRTSASKGHDTIVKILIEKGANKDAFTTDSLEMTALHIAAANGCYRTVLSLIENEADIHAVRGDGGTVLHSAAESGCVSIIATLLAAGAKLDSKQEGKLEIWKLPSFRTKPPDGMSPVHAAALGNHATVLEILLKDGFAVDAPVKVKIVRNLVIEVPIGWTALHMASALGHQEVVAVLLGFKANKEQRTKDMETAMHLAAACLIQAGADLEARAFKQLTPLHYAAAKGQEDMVKLLLDKRAQFEAKTSSGATALHLAANEGHAETVTALMSIGVLVDAVNDAGRTALHIAAEARSPEVVRRLMRSRVDNREKRDRGGKRPIDIAMAKGDEGVVKDVVEALGGRR</sequence>
<gene>
    <name evidence="4" type="ORF">FRX48_04878</name>
</gene>
<dbReference type="InterPro" id="IPR050663">
    <property type="entry name" value="Ankyrin-SOCS_Box"/>
</dbReference>
<keyword evidence="1" id="KW-0677">Repeat</keyword>
<feature type="repeat" description="ANK" evidence="3">
    <location>
        <begin position="452"/>
        <end position="484"/>
    </location>
</feature>
<dbReference type="Gene3D" id="1.25.40.20">
    <property type="entry name" value="Ankyrin repeat-containing domain"/>
    <property type="match status" value="5"/>
</dbReference>
<dbReference type="PRINTS" id="PR01415">
    <property type="entry name" value="ANKYRIN"/>
</dbReference>
<dbReference type="InterPro" id="IPR036770">
    <property type="entry name" value="Ankyrin_rpt-contain_sf"/>
</dbReference>
<dbReference type="GO" id="GO:0045944">
    <property type="term" value="P:positive regulation of transcription by RNA polymerase II"/>
    <property type="evidence" value="ECO:0007669"/>
    <property type="project" value="TreeGrafter"/>
</dbReference>